<keyword evidence="3" id="KW-1185">Reference proteome</keyword>
<proteinExistence type="predicted"/>
<evidence type="ECO:0000313" key="2">
    <source>
        <dbReference type="EMBL" id="KAK0646946.1"/>
    </source>
</evidence>
<dbReference type="Gene3D" id="1.25.40.10">
    <property type="entry name" value="Tetratricopeptide repeat domain"/>
    <property type="match status" value="1"/>
</dbReference>
<comment type="caution">
    <text evidence="2">The sequence shown here is derived from an EMBL/GenBank/DDBJ whole genome shotgun (WGS) entry which is preliminary data.</text>
</comment>
<organism evidence="2 3">
    <name type="scientific">Cercophora newfieldiana</name>
    <dbReference type="NCBI Taxonomy" id="92897"/>
    <lineage>
        <taxon>Eukaryota</taxon>
        <taxon>Fungi</taxon>
        <taxon>Dikarya</taxon>
        <taxon>Ascomycota</taxon>
        <taxon>Pezizomycotina</taxon>
        <taxon>Sordariomycetes</taxon>
        <taxon>Sordariomycetidae</taxon>
        <taxon>Sordariales</taxon>
        <taxon>Lasiosphaeriaceae</taxon>
        <taxon>Cercophora</taxon>
    </lineage>
</organism>
<dbReference type="AlphaFoldDB" id="A0AA39Y8G1"/>
<dbReference type="Proteomes" id="UP001174936">
    <property type="component" value="Unassembled WGS sequence"/>
</dbReference>
<gene>
    <name evidence="2" type="ORF">B0T16DRAFT_511487</name>
</gene>
<reference evidence="2" key="1">
    <citation type="submission" date="2023-06" db="EMBL/GenBank/DDBJ databases">
        <title>Genome-scale phylogeny and comparative genomics of the fungal order Sordariales.</title>
        <authorList>
            <consortium name="Lawrence Berkeley National Laboratory"/>
            <person name="Hensen N."/>
            <person name="Bonometti L."/>
            <person name="Westerberg I."/>
            <person name="Brannstrom I.O."/>
            <person name="Guillou S."/>
            <person name="Cros-Aarteil S."/>
            <person name="Calhoun S."/>
            <person name="Haridas S."/>
            <person name="Kuo A."/>
            <person name="Mondo S."/>
            <person name="Pangilinan J."/>
            <person name="Riley R."/>
            <person name="Labutti K."/>
            <person name="Andreopoulos B."/>
            <person name="Lipzen A."/>
            <person name="Chen C."/>
            <person name="Yanf M."/>
            <person name="Daum C."/>
            <person name="Ng V."/>
            <person name="Clum A."/>
            <person name="Steindorff A."/>
            <person name="Ohm R."/>
            <person name="Martin F."/>
            <person name="Silar P."/>
            <person name="Natvig D."/>
            <person name="Lalanne C."/>
            <person name="Gautier V."/>
            <person name="Ament-Velasquez S.L."/>
            <person name="Kruys A."/>
            <person name="Hutchinson M.I."/>
            <person name="Powell A.J."/>
            <person name="Barry K."/>
            <person name="Miller A.N."/>
            <person name="Grigoriev I.V."/>
            <person name="Debuchy R."/>
            <person name="Gladieux P."/>
            <person name="Thoren M.H."/>
            <person name="Johannesson H."/>
        </authorList>
    </citation>
    <scope>NUCLEOTIDE SEQUENCE</scope>
    <source>
        <strain evidence="2">SMH2532-1</strain>
    </source>
</reference>
<feature type="compositionally biased region" description="Pro residues" evidence="1">
    <location>
        <begin position="1"/>
        <end position="10"/>
    </location>
</feature>
<name>A0AA39Y8G1_9PEZI</name>
<dbReference type="EMBL" id="JAULSV010000004">
    <property type="protein sequence ID" value="KAK0646946.1"/>
    <property type="molecule type" value="Genomic_DNA"/>
</dbReference>
<feature type="region of interest" description="Disordered" evidence="1">
    <location>
        <begin position="1"/>
        <end position="41"/>
    </location>
</feature>
<dbReference type="InterPro" id="IPR011990">
    <property type="entry name" value="TPR-like_helical_dom_sf"/>
</dbReference>
<accession>A0AA39Y8G1</accession>
<dbReference type="SUPFAM" id="SSF48452">
    <property type="entry name" value="TPR-like"/>
    <property type="match status" value="1"/>
</dbReference>
<sequence>MDAPKKPGPTQPEGDDRRSPPSDVPLPETPPTSKGDGSHKAVADSRILVEMMSFLDPDGIPEDMFIGGIEGPTASGWQYWDAHRFNEALVILQERRAVDRVITASGPKLRIPRVSQLRTLHLLHQDPKHRNFVFRDVVAMTRRAFPVPDIVKRDNRDNLPRYKKYISQVIATHAAFVKSRPKLEADFNFLTILRDAALFCVDDGYNMDGAPLAETGMVIGMVLVEKDYESVFFVLLDCISSLGNFSEWLGIEGRRRSYRLMSDAFSMLEKHLRLGESLRPLDNWTQLEKMQYGRAWHERGVKAIHFDWMEEADEALGKALYYYRLVGDQHSVKAQIANVISFQGLIEATRGPGNRAVALINDSLGRMEAALGTDSPWYVQAKNSEAMIAFTIGDLQQAATLYEDLSEVRIRTDGRSGHDTLSCQYMMAVCYHNLGDLVIAEGILREVINNSRIDLQWRAEDLARAKFRLSLVLGALNRRQEAVDLRNEALTAHKEWEIPLSALPGVDRKYTDKEYMKLFDDGVVLYHGRTTGIWSAVLW</sequence>
<evidence type="ECO:0000313" key="3">
    <source>
        <dbReference type="Proteomes" id="UP001174936"/>
    </source>
</evidence>
<evidence type="ECO:0000256" key="1">
    <source>
        <dbReference type="SAM" id="MobiDB-lite"/>
    </source>
</evidence>
<protein>
    <submittedName>
        <fullName evidence="2">Uncharacterized protein</fullName>
    </submittedName>
</protein>